<dbReference type="Proteomes" id="UP000811246">
    <property type="component" value="Chromosome 4"/>
</dbReference>
<evidence type="ECO:0008006" key="5">
    <source>
        <dbReference type="Google" id="ProtNLM"/>
    </source>
</evidence>
<dbReference type="PANTHER" id="PTHR11926">
    <property type="entry name" value="GLUCOSYL/GLUCURONOSYL TRANSFERASES"/>
    <property type="match status" value="1"/>
</dbReference>
<dbReference type="CDD" id="cd03784">
    <property type="entry name" value="GT1_Gtf-like"/>
    <property type="match status" value="1"/>
</dbReference>
<name>A0A922FCG9_CARIL</name>
<evidence type="ECO:0000313" key="4">
    <source>
        <dbReference type="Proteomes" id="UP000811246"/>
    </source>
</evidence>
<proteinExistence type="inferred from homology"/>
<comment type="similarity">
    <text evidence="1">Belongs to the UDP-glycosyltransferase family.</text>
</comment>
<dbReference type="Pfam" id="PF00201">
    <property type="entry name" value="UDPGT"/>
    <property type="match status" value="1"/>
</dbReference>
<dbReference type="InterPro" id="IPR002213">
    <property type="entry name" value="UDP_glucos_trans"/>
</dbReference>
<organism evidence="3 4">
    <name type="scientific">Carya illinoinensis</name>
    <name type="common">Pecan</name>
    <dbReference type="NCBI Taxonomy" id="32201"/>
    <lineage>
        <taxon>Eukaryota</taxon>
        <taxon>Viridiplantae</taxon>
        <taxon>Streptophyta</taxon>
        <taxon>Embryophyta</taxon>
        <taxon>Tracheophyta</taxon>
        <taxon>Spermatophyta</taxon>
        <taxon>Magnoliopsida</taxon>
        <taxon>eudicotyledons</taxon>
        <taxon>Gunneridae</taxon>
        <taxon>Pentapetalae</taxon>
        <taxon>rosids</taxon>
        <taxon>fabids</taxon>
        <taxon>Fagales</taxon>
        <taxon>Juglandaceae</taxon>
        <taxon>Carya</taxon>
    </lineage>
</organism>
<accession>A0A922FCG9</accession>
<dbReference type="GO" id="GO:0080043">
    <property type="term" value="F:quercetin 3-O-glucosyltransferase activity"/>
    <property type="evidence" value="ECO:0007669"/>
    <property type="project" value="TreeGrafter"/>
</dbReference>
<dbReference type="AlphaFoldDB" id="A0A922FCG9"/>
<keyword evidence="2" id="KW-0808">Transferase</keyword>
<evidence type="ECO:0000256" key="2">
    <source>
        <dbReference type="ARBA" id="ARBA00022679"/>
    </source>
</evidence>
<protein>
    <recommendedName>
        <fullName evidence="5">Glycosyltransferase</fullName>
    </recommendedName>
</protein>
<dbReference type="FunFam" id="3.40.50.2000:FF:000027">
    <property type="entry name" value="Glycosyltransferase"/>
    <property type="match status" value="1"/>
</dbReference>
<sequence length="480" mass="54201">MDSVRAKKPHAVCIPFPTQGHVIPMMHLAKLLHSKGFHITFVNTEFNHSRLIRSKGPDHVKGLPDFQFETIPDGMPPSDLDATQDTRALCESTRKNCLVPFKELVIRLNSVQTDEAWPPVSCIVSDGMMGFGSKAAEELGIPEVQFWTASACGFMGYLYFTELINRGILPFKDESFQDDGTLDTPINWIPGMKNIRLKDLPSFIRVTDTKDIFFDFLGSEAQNCLNSTAIIFHTFDEFEYEVLEAISAKFPGKIYTLGPLPLLNRHIPDSKLKSLSLSLWKEDSKCLQWLDQREPNSVVYVNYGSMTVMTEQHLKEFAWGLANSKHSFLWIVRPDLVMGDSAILPEEFFEETKDRGLIANWCPQDQVLAHPAVGTFLSHCGWNSMLESVCSGVPVICWPFFAEQQTNCRYACTSWGIGMEVNNDVKRVEVETIVKEMMGGEKGKAMRRKAVEWKKKAEEAADIGGSSYKNLEKLIKESLH</sequence>
<evidence type="ECO:0000256" key="1">
    <source>
        <dbReference type="ARBA" id="ARBA00009995"/>
    </source>
</evidence>
<dbReference type="GO" id="GO:0080044">
    <property type="term" value="F:quercetin 7-O-glucosyltransferase activity"/>
    <property type="evidence" value="ECO:0007669"/>
    <property type="project" value="TreeGrafter"/>
</dbReference>
<reference evidence="3" key="1">
    <citation type="submission" date="2021-01" db="EMBL/GenBank/DDBJ databases">
        <authorList>
            <person name="Lovell J.T."/>
            <person name="Bentley N."/>
            <person name="Bhattarai G."/>
            <person name="Jenkins J.W."/>
            <person name="Sreedasyam A."/>
            <person name="Alarcon Y."/>
            <person name="Bock C."/>
            <person name="Boston L."/>
            <person name="Carlson J."/>
            <person name="Cervantes K."/>
            <person name="Clermont K."/>
            <person name="Krom N."/>
            <person name="Kubenka K."/>
            <person name="Mamidi S."/>
            <person name="Mattison C."/>
            <person name="Monteros M."/>
            <person name="Pisani C."/>
            <person name="Plott C."/>
            <person name="Rajasekar S."/>
            <person name="Rhein H.S."/>
            <person name="Rohla C."/>
            <person name="Song M."/>
            <person name="Hilaire R.S."/>
            <person name="Shu S."/>
            <person name="Wells L."/>
            <person name="Wang X."/>
            <person name="Webber J."/>
            <person name="Heerema R.J."/>
            <person name="Klein P."/>
            <person name="Conner P."/>
            <person name="Grauke L."/>
            <person name="Grimwood J."/>
            <person name="Schmutz J."/>
            <person name="Randall J.J."/>
        </authorList>
    </citation>
    <scope>NUCLEOTIDE SEQUENCE</scope>
    <source>
        <tissue evidence="3">Leaf</tissue>
    </source>
</reference>
<dbReference type="FunFam" id="3.40.50.2000:FF:000055">
    <property type="entry name" value="Glycosyltransferase"/>
    <property type="match status" value="1"/>
</dbReference>
<dbReference type="EMBL" id="CM031828">
    <property type="protein sequence ID" value="KAG6717452.1"/>
    <property type="molecule type" value="Genomic_DNA"/>
</dbReference>
<gene>
    <name evidence="3" type="ORF">I3842_04G100300</name>
</gene>
<dbReference type="PANTHER" id="PTHR11926:SF1365">
    <property type="entry name" value="GLYCOSYLTRANSFERASE"/>
    <property type="match status" value="1"/>
</dbReference>
<comment type="caution">
    <text evidence="3">The sequence shown here is derived from an EMBL/GenBank/DDBJ whole genome shotgun (WGS) entry which is preliminary data.</text>
</comment>
<evidence type="ECO:0000313" key="3">
    <source>
        <dbReference type="EMBL" id="KAG6717452.1"/>
    </source>
</evidence>